<reference evidence="6 7" key="1">
    <citation type="submission" date="2017-03" db="EMBL/GenBank/DDBJ databases">
        <title>Genome sequence of Paracoccus contaminans isolated from a water microcosm.</title>
        <authorList>
            <person name="Aurass P."/>
            <person name="Karste S."/>
            <person name="Trost E."/>
            <person name="Glaeser S.P."/>
            <person name="Kaempfer P."/>
            <person name="Flieger A."/>
        </authorList>
    </citation>
    <scope>NUCLEOTIDE SEQUENCE [LARGE SCALE GENOMIC DNA]</scope>
    <source>
        <strain evidence="7">RKI 16-01929T\LMG 29738T\CCM 8701T\CIP 111112T</strain>
    </source>
</reference>
<dbReference type="STRING" id="1945662.B0A89_07665"/>
<evidence type="ECO:0000313" key="6">
    <source>
        <dbReference type="EMBL" id="ARJ69522.1"/>
    </source>
</evidence>
<dbReference type="InterPro" id="IPR006913">
    <property type="entry name" value="CENP-V/GFA"/>
</dbReference>
<name>A0A1W6CXD4_9RHOB</name>
<keyword evidence="4" id="KW-0456">Lyase</keyword>
<dbReference type="Pfam" id="PF04828">
    <property type="entry name" value="GFA"/>
    <property type="match status" value="1"/>
</dbReference>
<dbReference type="Proteomes" id="UP000193017">
    <property type="component" value="Chromosome"/>
</dbReference>
<evidence type="ECO:0000256" key="4">
    <source>
        <dbReference type="ARBA" id="ARBA00023239"/>
    </source>
</evidence>
<comment type="similarity">
    <text evidence="1">Belongs to the Gfa family.</text>
</comment>
<proteinExistence type="inferred from homology"/>
<feature type="domain" description="CENP-V/GFA" evidence="5">
    <location>
        <begin position="2"/>
        <end position="108"/>
    </location>
</feature>
<evidence type="ECO:0000259" key="5">
    <source>
        <dbReference type="PROSITE" id="PS51891"/>
    </source>
</evidence>
<evidence type="ECO:0000313" key="7">
    <source>
        <dbReference type="Proteomes" id="UP000193017"/>
    </source>
</evidence>
<accession>A0A1W6CXD4</accession>
<keyword evidence="3" id="KW-0862">Zinc</keyword>
<dbReference type="PANTHER" id="PTHR33337">
    <property type="entry name" value="GFA DOMAIN-CONTAINING PROTEIN"/>
    <property type="match status" value="1"/>
</dbReference>
<dbReference type="KEGG" id="pcon:B0A89_07665"/>
<dbReference type="OrthoDB" id="9807246at2"/>
<dbReference type="PANTHER" id="PTHR33337:SF40">
    <property type="entry name" value="CENP-V_GFA DOMAIN-CONTAINING PROTEIN-RELATED"/>
    <property type="match status" value="1"/>
</dbReference>
<dbReference type="Gene3D" id="3.90.1590.10">
    <property type="entry name" value="glutathione-dependent formaldehyde- activating enzyme (gfa)"/>
    <property type="match status" value="1"/>
</dbReference>
<dbReference type="GO" id="GO:0046872">
    <property type="term" value="F:metal ion binding"/>
    <property type="evidence" value="ECO:0007669"/>
    <property type="project" value="UniProtKB-KW"/>
</dbReference>
<dbReference type="AlphaFoldDB" id="A0A1W6CXD4"/>
<dbReference type="EMBL" id="CP020612">
    <property type="protein sequence ID" value="ARJ69522.1"/>
    <property type="molecule type" value="Genomic_DNA"/>
</dbReference>
<organism evidence="6 7">
    <name type="scientific">Paracoccus contaminans</name>
    <dbReference type="NCBI Taxonomy" id="1945662"/>
    <lineage>
        <taxon>Bacteria</taxon>
        <taxon>Pseudomonadati</taxon>
        <taxon>Pseudomonadota</taxon>
        <taxon>Alphaproteobacteria</taxon>
        <taxon>Rhodobacterales</taxon>
        <taxon>Paracoccaceae</taxon>
        <taxon>Paracoccus</taxon>
    </lineage>
</organism>
<dbReference type="SUPFAM" id="SSF51316">
    <property type="entry name" value="Mss4-like"/>
    <property type="match status" value="1"/>
</dbReference>
<keyword evidence="7" id="KW-1185">Reference proteome</keyword>
<evidence type="ECO:0000256" key="1">
    <source>
        <dbReference type="ARBA" id="ARBA00005495"/>
    </source>
</evidence>
<dbReference type="PROSITE" id="PS51891">
    <property type="entry name" value="CENP_V_GFA"/>
    <property type="match status" value="1"/>
</dbReference>
<evidence type="ECO:0000256" key="3">
    <source>
        <dbReference type="ARBA" id="ARBA00022833"/>
    </source>
</evidence>
<keyword evidence="2" id="KW-0479">Metal-binding</keyword>
<dbReference type="InterPro" id="IPR011057">
    <property type="entry name" value="Mss4-like_sf"/>
</dbReference>
<gene>
    <name evidence="6" type="ORF">B0A89_07665</name>
</gene>
<evidence type="ECO:0000256" key="2">
    <source>
        <dbReference type="ARBA" id="ARBA00022723"/>
    </source>
</evidence>
<sequence>MMTGHCLCGAVRITVARHHGSTAACHCRMCQRWSGSLFLSLVAPADAVQVTGAVATYPSTAFAERAFCPRCGSHLWLRQTDEQNADYELMPGLFDAARDIPLTSEIYTDRALPGLALAGDHRRKTRAEYEADHPHLEGDME</sequence>
<protein>
    <submittedName>
        <fullName evidence="6">Aldehyde-activating protein</fullName>
    </submittedName>
</protein>
<dbReference type="GO" id="GO:0016846">
    <property type="term" value="F:carbon-sulfur lyase activity"/>
    <property type="evidence" value="ECO:0007669"/>
    <property type="project" value="InterPro"/>
</dbReference>